<evidence type="ECO:0000313" key="3">
    <source>
        <dbReference type="EMBL" id="ABM61760.1"/>
    </source>
</evidence>
<dbReference type="RefSeq" id="WP_011813783.1">
    <property type="nucleotide sequence ID" value="NC_008789.1"/>
</dbReference>
<dbReference type="KEGG" id="hha:Hhal_0984"/>
<proteinExistence type="predicted"/>
<dbReference type="InterPro" id="IPR029063">
    <property type="entry name" value="SAM-dependent_MTases_sf"/>
</dbReference>
<dbReference type="eggNOG" id="COG2226">
    <property type="taxonomic scope" value="Bacteria"/>
</dbReference>
<dbReference type="Gene3D" id="3.40.50.150">
    <property type="entry name" value="Vaccinia Virus protein VP39"/>
    <property type="match status" value="1"/>
</dbReference>
<accession>A1WVP8</accession>
<evidence type="ECO:0000313" key="4">
    <source>
        <dbReference type="Proteomes" id="UP000000647"/>
    </source>
</evidence>
<sequence length="300" mass="33371">MPPVPTSPDRRGTGGRALSYLDWLFNPFQRRDAQAVYDLLGTGAITAEGLYLNLGYWTGEEDLDAASAALARLVADTAGMGPEDTVLDVGFGFADQDLLWARIHQPQRIIGLNITASQVAVARERLAEVGLEGQIELHEGSATAMPLEDASVDCVVALESAFHFQTRAEFFAEAYRVLRPGGRLVTADIVPLPRAARVAERLRQRLSWWLVASRFAIPEANRYTRLAYPGYLTAAGFVDVHVRSIREDVYAPLHAWLQAHPETLERLHPMARLPARWARRMEAERLYAGLDYILARAVRP</sequence>
<dbReference type="AlphaFoldDB" id="A1WVP8"/>
<reference evidence="4" key="1">
    <citation type="submission" date="2006-12" db="EMBL/GenBank/DDBJ databases">
        <title>Complete sequence of Halorhodospira halophila SL1.</title>
        <authorList>
            <consortium name="US DOE Joint Genome Institute"/>
            <person name="Copeland A."/>
            <person name="Lucas S."/>
            <person name="Lapidus A."/>
            <person name="Barry K."/>
            <person name="Detter J.C."/>
            <person name="Glavina del Rio T."/>
            <person name="Hammon N."/>
            <person name="Israni S."/>
            <person name="Dalin E."/>
            <person name="Tice H."/>
            <person name="Pitluck S."/>
            <person name="Saunders E."/>
            <person name="Brettin T."/>
            <person name="Bruce D."/>
            <person name="Han C."/>
            <person name="Tapia R."/>
            <person name="Schmutz J."/>
            <person name="Larimer F."/>
            <person name="Land M."/>
            <person name="Hauser L."/>
            <person name="Kyrpides N."/>
            <person name="Mikhailova N."/>
            <person name="Hoff W."/>
            <person name="Richardson P."/>
        </authorList>
    </citation>
    <scope>NUCLEOTIDE SEQUENCE [LARGE SCALE GENOMIC DNA]</scope>
    <source>
        <strain evidence="4">DSM 244 / SL1</strain>
    </source>
</reference>
<gene>
    <name evidence="3" type="ordered locus">Hhal_0984</name>
</gene>
<dbReference type="SUPFAM" id="SSF53335">
    <property type="entry name" value="S-adenosyl-L-methionine-dependent methyltransferases"/>
    <property type="match status" value="1"/>
</dbReference>
<dbReference type="InterPro" id="IPR050447">
    <property type="entry name" value="Erg6_SMT_methyltransf"/>
</dbReference>
<dbReference type="GO" id="GO:0032259">
    <property type="term" value="P:methylation"/>
    <property type="evidence" value="ECO:0007669"/>
    <property type="project" value="UniProtKB-KW"/>
</dbReference>
<dbReference type="CDD" id="cd02440">
    <property type="entry name" value="AdoMet_MTases"/>
    <property type="match status" value="1"/>
</dbReference>
<dbReference type="Pfam" id="PF08241">
    <property type="entry name" value="Methyltransf_11"/>
    <property type="match status" value="1"/>
</dbReference>
<dbReference type="STRING" id="349124.Hhal_0984"/>
<dbReference type="Proteomes" id="UP000000647">
    <property type="component" value="Chromosome"/>
</dbReference>
<dbReference type="InterPro" id="IPR013216">
    <property type="entry name" value="Methyltransf_11"/>
</dbReference>
<keyword evidence="3" id="KW-0489">Methyltransferase</keyword>
<organism evidence="3 4">
    <name type="scientific">Halorhodospira halophila (strain DSM 244 / SL1)</name>
    <name type="common">Ectothiorhodospira halophila (strain DSM 244 / SL1)</name>
    <dbReference type="NCBI Taxonomy" id="349124"/>
    <lineage>
        <taxon>Bacteria</taxon>
        <taxon>Pseudomonadati</taxon>
        <taxon>Pseudomonadota</taxon>
        <taxon>Gammaproteobacteria</taxon>
        <taxon>Chromatiales</taxon>
        <taxon>Ectothiorhodospiraceae</taxon>
        <taxon>Halorhodospira</taxon>
    </lineage>
</organism>
<name>A1WVP8_HALHL</name>
<evidence type="ECO:0000259" key="2">
    <source>
        <dbReference type="Pfam" id="PF08241"/>
    </source>
</evidence>
<dbReference type="PANTHER" id="PTHR44068:SF11">
    <property type="entry name" value="GERANYL DIPHOSPHATE 2-C-METHYLTRANSFERASE"/>
    <property type="match status" value="1"/>
</dbReference>
<evidence type="ECO:0000256" key="1">
    <source>
        <dbReference type="ARBA" id="ARBA00022679"/>
    </source>
</evidence>
<reference evidence="3 4" key="2">
    <citation type="journal article" date="2013" name="Stand. Genomic Sci.">
        <title>Complete genome sequence of Halorhodospira halophila SL1.</title>
        <authorList>
            <person name="Challacombe J.F."/>
            <person name="Majid S."/>
            <person name="Deole R."/>
            <person name="Brettin T.S."/>
            <person name="Bruce D."/>
            <person name="Delano S.F."/>
            <person name="Detter J.C."/>
            <person name="Gleasner C.D."/>
            <person name="Han C.S."/>
            <person name="Misra M."/>
            <person name="Reitenga K.G."/>
            <person name="Mikhailova N."/>
            <person name="Woyke T."/>
            <person name="Pitluck S."/>
            <person name="Nolan M."/>
            <person name="Land M.L."/>
            <person name="Saunders E."/>
            <person name="Tapia R."/>
            <person name="Lapidus A."/>
            <person name="Ivanova N."/>
            <person name="Hoff W.D."/>
        </authorList>
    </citation>
    <scope>NUCLEOTIDE SEQUENCE [LARGE SCALE GENOMIC DNA]</scope>
    <source>
        <strain evidence="4">DSM 244 / SL1</strain>
    </source>
</reference>
<protein>
    <submittedName>
        <fullName evidence="3">Methyltransferase type 11</fullName>
    </submittedName>
</protein>
<feature type="domain" description="Methyltransferase type 11" evidence="2">
    <location>
        <begin position="87"/>
        <end position="185"/>
    </location>
</feature>
<dbReference type="OrthoDB" id="9772751at2"/>
<keyword evidence="4" id="KW-1185">Reference proteome</keyword>
<dbReference type="GO" id="GO:0008757">
    <property type="term" value="F:S-adenosylmethionine-dependent methyltransferase activity"/>
    <property type="evidence" value="ECO:0007669"/>
    <property type="project" value="InterPro"/>
</dbReference>
<keyword evidence="1 3" id="KW-0808">Transferase</keyword>
<dbReference type="HOGENOM" id="CLU_039068_6_0_6"/>
<dbReference type="EMBL" id="CP000544">
    <property type="protein sequence ID" value="ABM61760.1"/>
    <property type="molecule type" value="Genomic_DNA"/>
</dbReference>
<dbReference type="PANTHER" id="PTHR44068">
    <property type="entry name" value="ZGC:194242"/>
    <property type="match status" value="1"/>
</dbReference>